<protein>
    <submittedName>
        <fullName evidence="2">Uncharacterized protein</fullName>
    </submittedName>
</protein>
<feature type="chain" id="PRO_5022927172" evidence="1">
    <location>
        <begin position="31"/>
        <end position="186"/>
    </location>
</feature>
<keyword evidence="3" id="KW-1185">Reference proteome</keyword>
<dbReference type="PANTHER" id="PTHR37691">
    <property type="entry name" value="BLR3518 PROTEIN"/>
    <property type="match status" value="1"/>
</dbReference>
<dbReference type="EMBL" id="CP022579">
    <property type="protein sequence ID" value="QEL63722.1"/>
    <property type="molecule type" value="Genomic_DNA"/>
</dbReference>
<keyword evidence="1" id="KW-0732">Signal</keyword>
<evidence type="ECO:0000256" key="1">
    <source>
        <dbReference type="SAM" id="SignalP"/>
    </source>
</evidence>
<reference evidence="2 3" key="1">
    <citation type="submission" date="2017-07" db="EMBL/GenBank/DDBJ databases">
        <title>Complete genome sequence of Oryzomicrobium terrae TPP412.</title>
        <authorList>
            <person name="Chiu L.-W."/>
            <person name="Lo K.-J."/>
            <person name="Tsai Y.-M."/>
            <person name="Lin S.-S."/>
            <person name="Kuo C.-H."/>
            <person name="Liu C.-T."/>
        </authorList>
    </citation>
    <scope>NUCLEOTIDE SEQUENCE [LARGE SCALE GENOMIC DNA]</scope>
    <source>
        <strain evidence="2 3">TPP412</strain>
    </source>
</reference>
<evidence type="ECO:0000313" key="3">
    <source>
        <dbReference type="Proteomes" id="UP000323671"/>
    </source>
</evidence>
<dbReference type="AlphaFoldDB" id="A0A5C1E492"/>
<dbReference type="RefSeq" id="WP_246154253.1">
    <property type="nucleotide sequence ID" value="NZ_CP022579.1"/>
</dbReference>
<name>A0A5C1E492_9RHOO</name>
<dbReference type="KEGG" id="otr:OTERR_02460"/>
<gene>
    <name evidence="2" type="ORF">OTERR_02460</name>
</gene>
<dbReference type="SUPFAM" id="SSF75169">
    <property type="entry name" value="DsrEFH-like"/>
    <property type="match status" value="1"/>
</dbReference>
<evidence type="ECO:0000313" key="2">
    <source>
        <dbReference type="EMBL" id="QEL63722.1"/>
    </source>
</evidence>
<dbReference type="InterPro" id="IPR027396">
    <property type="entry name" value="DsrEFH-like"/>
</dbReference>
<organism evidence="2 3">
    <name type="scientific">Oryzomicrobium terrae</name>
    <dbReference type="NCBI Taxonomy" id="1735038"/>
    <lineage>
        <taxon>Bacteria</taxon>
        <taxon>Pseudomonadati</taxon>
        <taxon>Pseudomonadota</taxon>
        <taxon>Betaproteobacteria</taxon>
        <taxon>Rhodocyclales</taxon>
        <taxon>Rhodocyclaceae</taxon>
        <taxon>Oryzomicrobium</taxon>
    </lineage>
</organism>
<sequence>MPHPLLAVLQRLILPLLAALAWTATPAALAGPDDASRFDGSPLGAQKAVYHFNYEKPEDLLQGLGYLHNHLRGLKEFGDLKKSHLVIVAHGNELHMLSRLNRAAYPDIYDKLKELTDQGVTLRICRNAAAARGYKPGDFYDLATVVPAAMTDLAKWQQAGYTYISGDVIKRSTRKEFLEKHPEILD</sequence>
<proteinExistence type="predicted"/>
<feature type="signal peptide" evidence="1">
    <location>
        <begin position="1"/>
        <end position="30"/>
    </location>
</feature>
<dbReference type="InterPro" id="IPR003787">
    <property type="entry name" value="Sulphur_relay_DsrE/F-like"/>
</dbReference>
<dbReference type="Pfam" id="PF02635">
    <property type="entry name" value="DsrE"/>
    <property type="match status" value="1"/>
</dbReference>
<dbReference type="Gene3D" id="3.40.1260.10">
    <property type="entry name" value="DsrEFH-like"/>
    <property type="match status" value="1"/>
</dbReference>
<dbReference type="Proteomes" id="UP000323671">
    <property type="component" value="Chromosome"/>
</dbReference>
<accession>A0A5C1E492</accession>
<dbReference type="PANTHER" id="PTHR37691:SF1">
    <property type="entry name" value="BLR3518 PROTEIN"/>
    <property type="match status" value="1"/>
</dbReference>